<accession>A0A7J3QF07</accession>
<feature type="transmembrane region" description="Helical" evidence="1">
    <location>
        <begin position="42"/>
        <end position="67"/>
    </location>
</feature>
<keyword evidence="1" id="KW-0812">Transmembrane</keyword>
<dbReference type="AlphaFoldDB" id="A0A7J3QF07"/>
<reference evidence="2" key="1">
    <citation type="journal article" date="2020" name="mSystems">
        <title>Genome- and Community-Level Interaction Insights into Carbon Utilization and Element Cycling Functions of Hydrothermarchaeota in Hydrothermal Sediment.</title>
        <authorList>
            <person name="Zhou Z."/>
            <person name="Liu Y."/>
            <person name="Xu W."/>
            <person name="Pan J."/>
            <person name="Luo Z.H."/>
            <person name="Li M."/>
        </authorList>
    </citation>
    <scope>NUCLEOTIDE SEQUENCE [LARGE SCALE GENOMIC DNA]</scope>
    <source>
        <strain evidence="2">SpSt-721</strain>
    </source>
</reference>
<comment type="caution">
    <text evidence="2">The sequence shown here is derived from an EMBL/GenBank/DDBJ whole genome shotgun (WGS) entry which is preliminary data.</text>
</comment>
<organism evidence="2">
    <name type="scientific">Ignisphaera aggregans</name>
    <dbReference type="NCBI Taxonomy" id="334771"/>
    <lineage>
        <taxon>Archaea</taxon>
        <taxon>Thermoproteota</taxon>
        <taxon>Thermoprotei</taxon>
        <taxon>Desulfurococcales</taxon>
        <taxon>Desulfurococcaceae</taxon>
        <taxon>Ignisphaera</taxon>
    </lineage>
</organism>
<gene>
    <name evidence="2" type="ORF">ENV02_04495</name>
</gene>
<proteinExistence type="predicted"/>
<protein>
    <submittedName>
        <fullName evidence="2">Uncharacterized protein</fullName>
    </submittedName>
</protein>
<sequence length="74" mass="8273">MNINRFVNYTMTLIIPILVLLIGIVAGYTITEKFFEIGIQTIYIIAIELTFLTILPIAIGFCIALLITRVGRGK</sequence>
<name>A0A7J3QF07_9CREN</name>
<keyword evidence="1" id="KW-0472">Membrane</keyword>
<evidence type="ECO:0000313" key="2">
    <source>
        <dbReference type="EMBL" id="HGV67057.1"/>
    </source>
</evidence>
<evidence type="ECO:0000256" key="1">
    <source>
        <dbReference type="SAM" id="Phobius"/>
    </source>
</evidence>
<dbReference type="EMBL" id="DTET01000236">
    <property type="protein sequence ID" value="HGV67057.1"/>
    <property type="molecule type" value="Genomic_DNA"/>
</dbReference>
<feature type="transmembrane region" description="Helical" evidence="1">
    <location>
        <begin position="7"/>
        <end position="30"/>
    </location>
</feature>
<keyword evidence="1" id="KW-1133">Transmembrane helix</keyword>